<evidence type="ECO:0008006" key="5">
    <source>
        <dbReference type="Google" id="ProtNLM"/>
    </source>
</evidence>
<dbReference type="HOGENOM" id="CLU_022093_0_0_1"/>
<dbReference type="AlphaFoldDB" id="H2ATZ5"/>
<feature type="compositionally biased region" description="Polar residues" evidence="2">
    <location>
        <begin position="38"/>
        <end position="48"/>
    </location>
</feature>
<name>H2ATZ5_KAZAF</name>
<feature type="compositionally biased region" description="Acidic residues" evidence="2">
    <location>
        <begin position="132"/>
        <end position="141"/>
    </location>
</feature>
<dbReference type="GeneID" id="13885803"/>
<evidence type="ECO:0000313" key="3">
    <source>
        <dbReference type="EMBL" id="CCF57845.1"/>
    </source>
</evidence>
<keyword evidence="1" id="KW-0175">Coiled coil</keyword>
<dbReference type="RefSeq" id="XP_003956980.1">
    <property type="nucleotide sequence ID" value="XM_003956931.1"/>
</dbReference>
<evidence type="ECO:0000313" key="4">
    <source>
        <dbReference type="Proteomes" id="UP000005220"/>
    </source>
</evidence>
<feature type="coiled-coil region" evidence="1">
    <location>
        <begin position="468"/>
        <end position="509"/>
    </location>
</feature>
<sequence>MSQHPSSYKSDYLNIYGKDEDPHREAQGKRKRPKHEQTSLSTSEFLQDTHDATLTPNILLEQLAYVDNFIPSLDQDFVNLDSWVLNESTSSSANNLNNFGLDEQLAVELSAFADDSFIFPDEDKAQNHDDGNDNDAADDDSDHNNHNNVSNGKDIRNNDASNKDEFNDNNGINNGEDEKNKRKSHFLTQRRNTFLTSQYDHSKSRFSCKNRKENVNNNNNNLNNNEGFMNNIGTITEEPSNSGISPSQDHGSFTNFEVETSNIDEQIRRGSLNSNAYHQPSIFSPLTNLVATSSSLSTVPHAPSAIARESSTSVSTIEMPDYSNIPTSTLTSLLPRIKVPQGAYSVLLNHGLQNDQIDAIAAVIAYYEQEKSKNPHNFGRQRVIKDEGNNLSVLLKLLFGESVEDQNKIRTKEDESLIESWKQETKDFENNFMKNRANNEVTPMASQSPIETEPIQTKKVDTIPIKPHQRKKVKEKELEKSIQELNELSVNLQQKIHTLEMENKLLKNLVMSSGEINGAEAAEHIKQNLLKKATDDK</sequence>
<feature type="compositionally biased region" description="Basic and acidic residues" evidence="2">
    <location>
        <begin position="121"/>
        <end position="131"/>
    </location>
</feature>
<dbReference type="eggNOG" id="ENOG502QSA8">
    <property type="taxonomic scope" value="Eukaryota"/>
</dbReference>
<dbReference type="KEGG" id="kaf:KAFR_0D01980"/>
<evidence type="ECO:0000256" key="1">
    <source>
        <dbReference type="SAM" id="Coils"/>
    </source>
</evidence>
<reference evidence="3 4" key="1">
    <citation type="journal article" date="2011" name="Proc. Natl. Acad. Sci. U.S.A.">
        <title>Evolutionary erosion of yeast sex chromosomes by mating-type switching accidents.</title>
        <authorList>
            <person name="Gordon J.L."/>
            <person name="Armisen D."/>
            <person name="Proux-Wera E."/>
            <person name="Oheigeartaigh S.S."/>
            <person name="Byrne K.P."/>
            <person name="Wolfe K.H."/>
        </authorList>
    </citation>
    <scope>NUCLEOTIDE SEQUENCE [LARGE SCALE GENOMIC DNA]</scope>
    <source>
        <strain evidence="4">ATCC 22294 / BCRC 22015 / CBS 2517 / CECT 1963 / NBRC 1671 / NRRL Y-8276</strain>
    </source>
</reference>
<feature type="region of interest" description="Disordered" evidence="2">
    <location>
        <begin position="1"/>
        <end position="48"/>
    </location>
</feature>
<dbReference type="FunCoup" id="H2ATZ5">
    <property type="interactions" value="632"/>
</dbReference>
<dbReference type="InParanoid" id="H2ATZ5"/>
<dbReference type="EMBL" id="HE650824">
    <property type="protein sequence ID" value="CCF57845.1"/>
    <property type="molecule type" value="Genomic_DNA"/>
</dbReference>
<feature type="compositionally biased region" description="Polar residues" evidence="2">
    <location>
        <begin position="186"/>
        <end position="199"/>
    </location>
</feature>
<dbReference type="Proteomes" id="UP000005220">
    <property type="component" value="Chromosome 4"/>
</dbReference>
<feature type="region of interest" description="Disordered" evidence="2">
    <location>
        <begin position="121"/>
        <end position="202"/>
    </location>
</feature>
<dbReference type="STRING" id="1071382.H2ATZ5"/>
<protein>
    <recommendedName>
        <fullName evidence="5">BZIP domain-containing protein</fullName>
    </recommendedName>
</protein>
<feature type="compositionally biased region" description="Basic and acidic residues" evidence="2">
    <location>
        <begin position="17"/>
        <end position="28"/>
    </location>
</feature>
<proteinExistence type="predicted"/>
<feature type="compositionally biased region" description="Basic and acidic residues" evidence="2">
    <location>
        <begin position="153"/>
        <end position="166"/>
    </location>
</feature>
<organism evidence="3 4">
    <name type="scientific">Kazachstania africana (strain ATCC 22294 / BCRC 22015 / CBS 2517 / CECT 1963 / NBRC 1671 / NRRL Y-8276)</name>
    <name type="common">Yeast</name>
    <name type="synonym">Kluyveromyces africanus</name>
    <dbReference type="NCBI Taxonomy" id="1071382"/>
    <lineage>
        <taxon>Eukaryota</taxon>
        <taxon>Fungi</taxon>
        <taxon>Dikarya</taxon>
        <taxon>Ascomycota</taxon>
        <taxon>Saccharomycotina</taxon>
        <taxon>Saccharomycetes</taxon>
        <taxon>Saccharomycetales</taxon>
        <taxon>Saccharomycetaceae</taxon>
        <taxon>Kazachstania</taxon>
    </lineage>
</organism>
<accession>H2ATZ5</accession>
<dbReference type="OrthoDB" id="1939598at2759"/>
<keyword evidence="4" id="KW-1185">Reference proteome</keyword>
<gene>
    <name evidence="3" type="primary">KAFR0D01980</name>
    <name evidence="3" type="ORF">KAFR_0D01980</name>
</gene>
<evidence type="ECO:0000256" key="2">
    <source>
        <dbReference type="SAM" id="MobiDB-lite"/>
    </source>
</evidence>